<evidence type="ECO:0000313" key="2">
    <source>
        <dbReference type="EMBL" id="KAK6955703.1"/>
    </source>
</evidence>
<organism evidence="2 3">
    <name type="scientific">Daldinia eschscholtzii</name>
    <dbReference type="NCBI Taxonomy" id="292717"/>
    <lineage>
        <taxon>Eukaryota</taxon>
        <taxon>Fungi</taxon>
        <taxon>Dikarya</taxon>
        <taxon>Ascomycota</taxon>
        <taxon>Pezizomycotina</taxon>
        <taxon>Sordariomycetes</taxon>
        <taxon>Xylariomycetidae</taxon>
        <taxon>Xylariales</taxon>
        <taxon>Hypoxylaceae</taxon>
        <taxon>Daldinia</taxon>
    </lineage>
</organism>
<sequence>MHYEHCTYPPGSRARIEDLDPEDGFGETVDSQLRSRGMNQKIQNWVQLWEALFPGDTTIPDHEFDPVVEDYEIFDRHESTKRNLSQHLEALMLSPTPSKENLPRMIMDLFQENMERLLPKPKAFRQRRQISLDTPFELDCPGSMVSTPRCFSPDGVMDEAQGEQRHVYNFQHLDFSSGSLSTQPRDRIFDYMLDRGIEPQPTCSNDFDPLQMNNNNPTGSYDGVTWPHQDQISNRNPLTLMDAVALSGDTYQPNLPDGFDVVNWVIDGNGQFFIEDSSDSHMGLDSS</sequence>
<evidence type="ECO:0000256" key="1">
    <source>
        <dbReference type="SAM" id="MobiDB-lite"/>
    </source>
</evidence>
<name>A0AAX6MTE4_9PEZI</name>
<accession>A0AAX6MTE4</accession>
<evidence type="ECO:0000313" key="3">
    <source>
        <dbReference type="Proteomes" id="UP001369815"/>
    </source>
</evidence>
<feature type="region of interest" description="Disordered" evidence="1">
    <location>
        <begin position="1"/>
        <end position="23"/>
    </location>
</feature>
<dbReference type="AlphaFoldDB" id="A0AAX6MTE4"/>
<reference evidence="2 3" key="1">
    <citation type="journal article" date="2024" name="Front Chem Biol">
        <title>Unveiling the potential of Daldinia eschscholtzii MFLUCC 19-0629 through bioactivity and bioinformatics studies for enhanced sustainable agriculture production.</title>
        <authorList>
            <person name="Brooks S."/>
            <person name="Weaver J.A."/>
            <person name="Klomchit A."/>
            <person name="Alharthi S.A."/>
            <person name="Onlamun T."/>
            <person name="Nurani R."/>
            <person name="Vong T.K."/>
            <person name="Alberti F."/>
            <person name="Greco C."/>
        </authorList>
    </citation>
    <scope>NUCLEOTIDE SEQUENCE [LARGE SCALE GENOMIC DNA]</scope>
    <source>
        <strain evidence="2">MFLUCC 19-0629</strain>
    </source>
</reference>
<dbReference type="EMBL" id="JBANMG010000003">
    <property type="protein sequence ID" value="KAK6955703.1"/>
    <property type="molecule type" value="Genomic_DNA"/>
</dbReference>
<protein>
    <submittedName>
        <fullName evidence="2">Uncharacterized protein</fullName>
    </submittedName>
</protein>
<dbReference type="Proteomes" id="UP001369815">
    <property type="component" value="Unassembled WGS sequence"/>
</dbReference>
<keyword evidence="3" id="KW-1185">Reference proteome</keyword>
<proteinExistence type="predicted"/>
<gene>
    <name evidence="2" type="ORF">Daesc_003346</name>
</gene>
<comment type="caution">
    <text evidence="2">The sequence shown here is derived from an EMBL/GenBank/DDBJ whole genome shotgun (WGS) entry which is preliminary data.</text>
</comment>